<keyword evidence="4" id="KW-1185">Reference proteome</keyword>
<dbReference type="InterPro" id="IPR017451">
    <property type="entry name" value="F-box-assoc_interact_dom"/>
</dbReference>
<dbReference type="InterPro" id="IPR036047">
    <property type="entry name" value="F-box-like_dom_sf"/>
</dbReference>
<dbReference type="SUPFAM" id="SSF81383">
    <property type="entry name" value="F-box domain"/>
    <property type="match status" value="1"/>
</dbReference>
<organism evidence="3 4">
    <name type="scientific">Urochloa decumbens</name>
    <dbReference type="NCBI Taxonomy" id="240449"/>
    <lineage>
        <taxon>Eukaryota</taxon>
        <taxon>Viridiplantae</taxon>
        <taxon>Streptophyta</taxon>
        <taxon>Embryophyta</taxon>
        <taxon>Tracheophyta</taxon>
        <taxon>Spermatophyta</taxon>
        <taxon>Magnoliopsida</taxon>
        <taxon>Liliopsida</taxon>
        <taxon>Poales</taxon>
        <taxon>Poaceae</taxon>
        <taxon>PACMAD clade</taxon>
        <taxon>Panicoideae</taxon>
        <taxon>Panicodae</taxon>
        <taxon>Paniceae</taxon>
        <taxon>Melinidinae</taxon>
        <taxon>Urochloa</taxon>
    </lineage>
</organism>
<dbReference type="EMBL" id="OZ075112">
    <property type="protein sequence ID" value="CAL4971687.1"/>
    <property type="molecule type" value="Genomic_DNA"/>
</dbReference>
<evidence type="ECO:0000313" key="3">
    <source>
        <dbReference type="EMBL" id="CAL4971687.1"/>
    </source>
</evidence>
<evidence type="ECO:0000259" key="2">
    <source>
        <dbReference type="PROSITE" id="PS50181"/>
    </source>
</evidence>
<evidence type="ECO:0000256" key="1">
    <source>
        <dbReference type="SAM" id="MobiDB-lite"/>
    </source>
</evidence>
<dbReference type="AlphaFoldDB" id="A0ABC9A3K3"/>
<protein>
    <recommendedName>
        <fullName evidence="2">F-box domain-containing protein</fullName>
    </recommendedName>
</protein>
<proteinExistence type="predicted"/>
<dbReference type="Proteomes" id="UP001497457">
    <property type="component" value="Chromosome 2b"/>
</dbReference>
<evidence type="ECO:0000313" key="4">
    <source>
        <dbReference type="Proteomes" id="UP001497457"/>
    </source>
</evidence>
<name>A0ABC9A3K3_9POAL</name>
<accession>A0ABC9A3K3</accession>
<dbReference type="PANTHER" id="PTHR31672">
    <property type="entry name" value="BNACNNG10540D PROTEIN"/>
    <property type="match status" value="1"/>
</dbReference>
<reference evidence="3 4" key="2">
    <citation type="submission" date="2024-10" db="EMBL/GenBank/DDBJ databases">
        <authorList>
            <person name="Ryan C."/>
        </authorList>
    </citation>
    <scope>NUCLEOTIDE SEQUENCE [LARGE SCALE GENOMIC DNA]</scope>
</reference>
<dbReference type="CDD" id="cd22157">
    <property type="entry name" value="F-box_AtFBW1-like"/>
    <property type="match status" value="1"/>
</dbReference>
<feature type="domain" description="F-box" evidence="2">
    <location>
        <begin position="57"/>
        <end position="102"/>
    </location>
</feature>
<gene>
    <name evidence="3" type="ORF">URODEC1_LOCUS50814</name>
</gene>
<dbReference type="InterPro" id="IPR006527">
    <property type="entry name" value="F-box-assoc_dom_typ1"/>
</dbReference>
<feature type="region of interest" description="Disordered" evidence="1">
    <location>
        <begin position="1"/>
        <end position="27"/>
    </location>
</feature>
<reference evidence="4" key="1">
    <citation type="submission" date="2024-06" db="EMBL/GenBank/DDBJ databases">
        <authorList>
            <person name="Ryan C."/>
        </authorList>
    </citation>
    <scope>NUCLEOTIDE SEQUENCE [LARGE SCALE GENOMIC DNA]</scope>
</reference>
<dbReference type="PROSITE" id="PS50181">
    <property type="entry name" value="FBOX"/>
    <property type="match status" value="1"/>
</dbReference>
<dbReference type="InterPro" id="IPR001810">
    <property type="entry name" value="F-box_dom"/>
</dbReference>
<dbReference type="Pfam" id="PF07734">
    <property type="entry name" value="FBA_1"/>
    <property type="match status" value="1"/>
</dbReference>
<dbReference type="SMART" id="SM00256">
    <property type="entry name" value="FBOX"/>
    <property type="match status" value="1"/>
</dbReference>
<dbReference type="Pfam" id="PF12937">
    <property type="entry name" value="F-box-like"/>
    <property type="match status" value="1"/>
</dbReference>
<dbReference type="Gene3D" id="1.20.1280.50">
    <property type="match status" value="1"/>
</dbReference>
<sequence>MSALVPLGGERSRRRYQRSATPDGPAPALERCISLVKEHPLNHAASKKRKRKTNTPEEPVPELSDEIVHDILIRLPVTTILQCKAVCKAWRAIISDPLFTRAHLRWSASRCEQNPCLIVSPHTLDRVIRGEDWPTTFSNHIRFYQWQQDASMATLMHEKDFGNEFRSVYFFAHCDGLVLALTDTRLYLFNPATRESLTLPDSNRDYLGPGVEPRCCCAALGLDPRTGMYKVVRAFYRSMDPDTTMGRNMGMEIFTISGNGGGSWRETMDDLPYPAANFSTGVTVNGFLFWRVSKHHRERPPWGLLHLSLADETFGITRLPDSVDPVLPNTFALDELHGELCISELTSEEFVTIWTLPIQDGAQGRYWEQRCVVRVCGLFHPVAFLPDDQIMLATGYTISIYDMATAKLTTEYQMGRLKYQGHRARTWKNIFVFNIQRYTESLVRISV</sequence>
<dbReference type="PANTHER" id="PTHR31672:SF13">
    <property type="entry name" value="F-BOX PROTEIN CPR30-LIKE"/>
    <property type="match status" value="1"/>
</dbReference>
<dbReference type="NCBIfam" id="TIGR01640">
    <property type="entry name" value="F_box_assoc_1"/>
    <property type="match status" value="1"/>
</dbReference>
<dbReference type="InterPro" id="IPR050796">
    <property type="entry name" value="SCF_F-box_component"/>
</dbReference>